<dbReference type="InterPro" id="IPR036597">
    <property type="entry name" value="Fido-like_dom_sf"/>
</dbReference>
<name>A0ABS2GC40_9FIRM</name>
<dbReference type="Pfam" id="PF02661">
    <property type="entry name" value="Fic"/>
    <property type="match status" value="1"/>
</dbReference>
<gene>
    <name evidence="2" type="ORF">H6A01_00075</name>
</gene>
<proteinExistence type="predicted"/>
<organism evidence="2 3">
    <name type="scientific">Veillonella magna</name>
    <dbReference type="NCBI Taxonomy" id="464322"/>
    <lineage>
        <taxon>Bacteria</taxon>
        <taxon>Bacillati</taxon>
        <taxon>Bacillota</taxon>
        <taxon>Negativicutes</taxon>
        <taxon>Veillonellales</taxon>
        <taxon>Veillonellaceae</taxon>
        <taxon>Veillonella</taxon>
    </lineage>
</organism>
<dbReference type="NCBIfam" id="TIGR01550">
    <property type="entry name" value="DOC_P1"/>
    <property type="match status" value="1"/>
</dbReference>
<evidence type="ECO:0000313" key="3">
    <source>
        <dbReference type="Proteomes" id="UP000707138"/>
    </source>
</evidence>
<keyword evidence="3" id="KW-1185">Reference proteome</keyword>
<dbReference type="InterPro" id="IPR006440">
    <property type="entry name" value="Doc"/>
</dbReference>
<dbReference type="InterPro" id="IPR053737">
    <property type="entry name" value="Type_II_TA_Toxin"/>
</dbReference>
<dbReference type="InterPro" id="IPR003812">
    <property type="entry name" value="Fido"/>
</dbReference>
<protein>
    <submittedName>
        <fullName evidence="2">Type II toxin-antitoxin system death-on-curing family toxin</fullName>
    </submittedName>
</protein>
<dbReference type="Proteomes" id="UP000707138">
    <property type="component" value="Unassembled WGS sequence"/>
</dbReference>
<feature type="domain" description="Fido" evidence="1">
    <location>
        <begin position="7"/>
        <end position="125"/>
    </location>
</feature>
<dbReference type="EMBL" id="JACJLA010000001">
    <property type="protein sequence ID" value="MBM6911721.1"/>
    <property type="molecule type" value="Genomic_DNA"/>
</dbReference>
<dbReference type="PANTHER" id="PTHR39426">
    <property type="entry name" value="HOMOLOGY TO DEATH-ON-CURING PROTEIN OF PHAGE P1"/>
    <property type="match status" value="1"/>
</dbReference>
<evidence type="ECO:0000313" key="2">
    <source>
        <dbReference type="EMBL" id="MBM6911721.1"/>
    </source>
</evidence>
<dbReference type="PROSITE" id="PS51459">
    <property type="entry name" value="FIDO"/>
    <property type="match status" value="1"/>
</dbReference>
<dbReference type="Gene3D" id="1.20.120.1870">
    <property type="entry name" value="Fic/DOC protein, Fido domain"/>
    <property type="match status" value="1"/>
</dbReference>
<dbReference type="PIRSF" id="PIRSF018297">
    <property type="entry name" value="Doc"/>
    <property type="match status" value="1"/>
</dbReference>
<reference evidence="2 3" key="1">
    <citation type="journal article" date="2021" name="Sci. Rep.">
        <title>The distribution of antibiotic resistance genes in chicken gut microbiota commensals.</title>
        <authorList>
            <person name="Juricova H."/>
            <person name="Matiasovicova J."/>
            <person name="Kubasova T."/>
            <person name="Cejkova D."/>
            <person name="Rychlik I."/>
        </authorList>
    </citation>
    <scope>NUCLEOTIDE SEQUENCE [LARGE SCALE GENOMIC DNA]</scope>
    <source>
        <strain evidence="2 3">An537</strain>
    </source>
</reference>
<accession>A0ABS2GC40</accession>
<comment type="caution">
    <text evidence="2">The sequence shown here is derived from an EMBL/GenBank/DDBJ whole genome shotgun (WGS) entry which is preliminary data.</text>
</comment>
<dbReference type="SUPFAM" id="SSF140931">
    <property type="entry name" value="Fic-like"/>
    <property type="match status" value="1"/>
</dbReference>
<dbReference type="RefSeq" id="WP_205087073.1">
    <property type="nucleotide sequence ID" value="NZ_JACJLA010000001.1"/>
</dbReference>
<evidence type="ECO:0000259" key="1">
    <source>
        <dbReference type="PROSITE" id="PS51459"/>
    </source>
</evidence>
<dbReference type="PANTHER" id="PTHR39426:SF1">
    <property type="entry name" value="HOMOLOGY TO DEATH-ON-CURING PROTEIN OF PHAGE P1"/>
    <property type="match status" value="1"/>
</dbReference>
<sequence length="129" mass="14435">MTEIIQFLIDDIIGFHEELQASSIMKSGIHNYNLLESAVNAPFQTFAGEELYPTIYDKAAQLCYGLAKNHAFTDGNKRTAFHSMQVYLAVENISLNYTDDEAEELIIGVADGSITVEVLKEWLIQKSSN</sequence>